<name>A0A2W2EZH4_9ACTN</name>
<dbReference type="EMBL" id="POUD01000059">
    <property type="protein sequence ID" value="PZG17958.1"/>
    <property type="molecule type" value="Genomic_DNA"/>
</dbReference>
<evidence type="ECO:0000313" key="2">
    <source>
        <dbReference type="Proteomes" id="UP000249304"/>
    </source>
</evidence>
<dbReference type="Proteomes" id="UP000249304">
    <property type="component" value="Unassembled WGS sequence"/>
</dbReference>
<sequence>MEEARFHSVHVPDVPGCAELDWEPVRNGGYARVRSYTCDCRPTFYELCYAHGQAFIRRTRRVNGKTLIDECAHGRPTRTLAVWAMLLSGAAK</sequence>
<reference evidence="1 2" key="1">
    <citation type="submission" date="2018-01" db="EMBL/GenBank/DDBJ databases">
        <title>Draft genome sequence of Nonomuraea sp. KC333.</title>
        <authorList>
            <person name="Sahin N."/>
            <person name="Saygin H."/>
            <person name="Ay H."/>
        </authorList>
    </citation>
    <scope>NUCLEOTIDE SEQUENCE [LARGE SCALE GENOMIC DNA]</scope>
    <source>
        <strain evidence="1 2">KC333</strain>
    </source>
</reference>
<gene>
    <name evidence="1" type="ORF">C1J01_16445</name>
</gene>
<proteinExistence type="predicted"/>
<keyword evidence="2" id="KW-1185">Reference proteome</keyword>
<dbReference type="AlphaFoldDB" id="A0A2W2EZH4"/>
<comment type="caution">
    <text evidence="1">The sequence shown here is derived from an EMBL/GenBank/DDBJ whole genome shotgun (WGS) entry which is preliminary data.</text>
</comment>
<accession>A0A2W2EZH4</accession>
<protein>
    <submittedName>
        <fullName evidence="1">Uncharacterized protein</fullName>
    </submittedName>
</protein>
<evidence type="ECO:0000313" key="1">
    <source>
        <dbReference type="EMBL" id="PZG17958.1"/>
    </source>
</evidence>
<organism evidence="1 2">
    <name type="scientific">Nonomuraea aridisoli</name>
    <dbReference type="NCBI Taxonomy" id="2070368"/>
    <lineage>
        <taxon>Bacteria</taxon>
        <taxon>Bacillati</taxon>
        <taxon>Actinomycetota</taxon>
        <taxon>Actinomycetes</taxon>
        <taxon>Streptosporangiales</taxon>
        <taxon>Streptosporangiaceae</taxon>
        <taxon>Nonomuraea</taxon>
    </lineage>
</organism>